<keyword evidence="4" id="KW-1185">Reference proteome</keyword>
<dbReference type="PANTHER" id="PTHR46558">
    <property type="entry name" value="TRACRIPTIONAL REGULATORY PROTEIN-RELATED-RELATED"/>
    <property type="match status" value="1"/>
</dbReference>
<dbReference type="Proteomes" id="UP000003244">
    <property type="component" value="Unassembled WGS sequence"/>
</dbReference>
<dbReference type="STRING" id="596315.HMPREF0634_1213"/>
<dbReference type="PANTHER" id="PTHR46558:SF12">
    <property type="entry name" value="DNA-BINDING PROTEIN"/>
    <property type="match status" value="1"/>
</dbReference>
<reference evidence="3 4" key="1">
    <citation type="submission" date="2010-08" db="EMBL/GenBank/DDBJ databases">
        <authorList>
            <person name="Harkins D.M."/>
            <person name="Madupu R."/>
            <person name="Durkin A.S."/>
            <person name="Torralba M."/>
            <person name="Methe B."/>
            <person name="Sutton G.G."/>
            <person name="Nelson K.E."/>
        </authorList>
    </citation>
    <scope>NUCLEOTIDE SEQUENCE [LARGE SCALE GENOMIC DNA]</scope>
    <source>
        <strain evidence="3 4">DSM 17678</strain>
    </source>
</reference>
<evidence type="ECO:0000259" key="2">
    <source>
        <dbReference type="PROSITE" id="PS50943"/>
    </source>
</evidence>
<dbReference type="Gene3D" id="1.10.260.40">
    <property type="entry name" value="lambda repressor-like DNA-binding domains"/>
    <property type="match status" value="1"/>
</dbReference>
<evidence type="ECO:0000313" key="4">
    <source>
        <dbReference type="Proteomes" id="UP000003244"/>
    </source>
</evidence>
<dbReference type="GO" id="GO:0003677">
    <property type="term" value="F:DNA binding"/>
    <property type="evidence" value="ECO:0007669"/>
    <property type="project" value="UniProtKB-KW"/>
</dbReference>
<dbReference type="CDD" id="cd00093">
    <property type="entry name" value="HTH_XRE"/>
    <property type="match status" value="1"/>
</dbReference>
<keyword evidence="1 3" id="KW-0238">DNA-binding</keyword>
<dbReference type="GeneID" id="84801476"/>
<evidence type="ECO:0000313" key="3">
    <source>
        <dbReference type="EMBL" id="EFM63946.1"/>
    </source>
</evidence>
<dbReference type="OrthoDB" id="9808239at2"/>
<dbReference type="SMART" id="SM00530">
    <property type="entry name" value="HTH_XRE"/>
    <property type="match status" value="1"/>
</dbReference>
<dbReference type="EMBL" id="ADGQ01000073">
    <property type="protein sequence ID" value="EFM63946.1"/>
    <property type="molecule type" value="Genomic_DNA"/>
</dbReference>
<dbReference type="InterPro" id="IPR001387">
    <property type="entry name" value="Cro/C1-type_HTH"/>
</dbReference>
<dbReference type="PROSITE" id="PS50943">
    <property type="entry name" value="HTH_CROC1"/>
    <property type="match status" value="1"/>
</dbReference>
<dbReference type="RefSeq" id="WP_007791295.1">
    <property type="nucleotide sequence ID" value="NZ_ADGQ01000073.1"/>
</dbReference>
<protein>
    <submittedName>
        <fullName evidence="3">DNA-binding helix-turn-helix protein</fullName>
    </submittedName>
</protein>
<proteinExistence type="predicted"/>
<dbReference type="Pfam" id="PF01381">
    <property type="entry name" value="HTH_3"/>
    <property type="match status" value="1"/>
</dbReference>
<dbReference type="AlphaFoldDB" id="E0E593"/>
<sequence>MPLLNKLKEYRAQKGINQQELGKLVDVSRQTISLIERGDYNPSITLCLKLAKLFDVNVEDIFIYEEDEEND</sequence>
<comment type="caution">
    <text evidence="3">The sequence shown here is derived from an EMBL/GenBank/DDBJ whole genome shotgun (WGS) entry which is preliminary data.</text>
</comment>
<name>E0E593_9FIRM</name>
<dbReference type="SUPFAM" id="SSF47413">
    <property type="entry name" value="lambda repressor-like DNA-binding domains"/>
    <property type="match status" value="1"/>
</dbReference>
<feature type="domain" description="HTH cro/C1-type" evidence="2">
    <location>
        <begin position="7"/>
        <end position="61"/>
    </location>
</feature>
<gene>
    <name evidence="3" type="ORF">HMPREF0634_1213</name>
</gene>
<evidence type="ECO:0000256" key="1">
    <source>
        <dbReference type="ARBA" id="ARBA00023125"/>
    </source>
</evidence>
<organism evidence="3 4">
    <name type="scientific">Peptostreptococcus stomatis DSM 17678</name>
    <dbReference type="NCBI Taxonomy" id="596315"/>
    <lineage>
        <taxon>Bacteria</taxon>
        <taxon>Bacillati</taxon>
        <taxon>Bacillota</taxon>
        <taxon>Clostridia</taxon>
        <taxon>Peptostreptococcales</taxon>
        <taxon>Peptostreptococcaceae</taxon>
        <taxon>Peptostreptococcus</taxon>
    </lineage>
</organism>
<dbReference type="InterPro" id="IPR010982">
    <property type="entry name" value="Lambda_DNA-bd_dom_sf"/>
</dbReference>
<accession>E0E593</accession>
<dbReference type="eggNOG" id="COG1476">
    <property type="taxonomic scope" value="Bacteria"/>
</dbReference>